<keyword evidence="4" id="KW-1185">Reference proteome</keyword>
<dbReference type="Pfam" id="PF01370">
    <property type="entry name" value="Epimerase"/>
    <property type="match status" value="1"/>
</dbReference>
<feature type="domain" description="NAD-dependent epimerase/dehydratase" evidence="2">
    <location>
        <begin position="3"/>
        <end position="209"/>
    </location>
</feature>
<dbReference type="RefSeq" id="WP_121804407.1">
    <property type="nucleotide sequence ID" value="NZ_RDBE01000001.1"/>
</dbReference>
<dbReference type="InterPro" id="IPR051783">
    <property type="entry name" value="NAD(P)-dependent_oxidoreduct"/>
</dbReference>
<evidence type="ECO:0000313" key="3">
    <source>
        <dbReference type="EMBL" id="RLV50726.1"/>
    </source>
</evidence>
<dbReference type="SUPFAM" id="SSF51735">
    <property type="entry name" value="NAD(P)-binding Rossmann-fold domains"/>
    <property type="match status" value="1"/>
</dbReference>
<organism evidence="3 4">
    <name type="scientific">Nocardioides mangrovicus</name>
    <dbReference type="NCBI Taxonomy" id="2478913"/>
    <lineage>
        <taxon>Bacteria</taxon>
        <taxon>Bacillati</taxon>
        <taxon>Actinomycetota</taxon>
        <taxon>Actinomycetes</taxon>
        <taxon>Propionibacteriales</taxon>
        <taxon>Nocardioidaceae</taxon>
        <taxon>Nocardioides</taxon>
    </lineage>
</organism>
<dbReference type="CDD" id="cd05262">
    <property type="entry name" value="SDR_a7"/>
    <property type="match status" value="1"/>
</dbReference>
<proteinExistence type="predicted"/>
<evidence type="ECO:0000259" key="2">
    <source>
        <dbReference type="Pfam" id="PF01370"/>
    </source>
</evidence>
<dbReference type="OrthoDB" id="9787292at2"/>
<dbReference type="GO" id="GO:0004029">
    <property type="term" value="F:aldehyde dehydrogenase (NAD+) activity"/>
    <property type="evidence" value="ECO:0007669"/>
    <property type="project" value="TreeGrafter"/>
</dbReference>
<feature type="region of interest" description="Disordered" evidence="1">
    <location>
        <begin position="114"/>
        <end position="133"/>
    </location>
</feature>
<dbReference type="Gene3D" id="3.40.50.720">
    <property type="entry name" value="NAD(P)-binding Rossmann-like Domain"/>
    <property type="match status" value="1"/>
</dbReference>
<dbReference type="AlphaFoldDB" id="A0A3L8P5P1"/>
<accession>A0A3L8P5P1</accession>
<evidence type="ECO:0000256" key="1">
    <source>
        <dbReference type="SAM" id="MobiDB-lite"/>
    </source>
</evidence>
<dbReference type="PANTHER" id="PTHR48079">
    <property type="entry name" value="PROTEIN YEEZ"/>
    <property type="match status" value="1"/>
</dbReference>
<dbReference type="EMBL" id="RDBE01000001">
    <property type="protein sequence ID" value="RLV50726.1"/>
    <property type="molecule type" value="Genomic_DNA"/>
</dbReference>
<reference evidence="3 4" key="1">
    <citation type="submission" date="2018-10" db="EMBL/GenBank/DDBJ databases">
        <title>Marmoricola sp. 4Q3S-7 whole genome shotgun sequence.</title>
        <authorList>
            <person name="Li F."/>
        </authorList>
    </citation>
    <scope>NUCLEOTIDE SEQUENCE [LARGE SCALE GENOMIC DNA]</scope>
    <source>
        <strain evidence="3 4">4Q3S-7</strain>
    </source>
</reference>
<comment type="caution">
    <text evidence="3">The sequence shown here is derived from an EMBL/GenBank/DDBJ whole genome shotgun (WGS) entry which is preliminary data.</text>
</comment>
<dbReference type="Proteomes" id="UP000281708">
    <property type="component" value="Unassembled WGS sequence"/>
</dbReference>
<gene>
    <name evidence="3" type="ORF">D9V37_01820</name>
</gene>
<dbReference type="PANTHER" id="PTHR48079:SF6">
    <property type="entry name" value="NAD(P)-BINDING DOMAIN-CONTAINING PROTEIN-RELATED"/>
    <property type="match status" value="1"/>
</dbReference>
<dbReference type="GO" id="GO:0005737">
    <property type="term" value="C:cytoplasm"/>
    <property type="evidence" value="ECO:0007669"/>
    <property type="project" value="TreeGrafter"/>
</dbReference>
<protein>
    <submittedName>
        <fullName evidence="3">SDR family oxidoreductase</fullName>
    </submittedName>
</protein>
<evidence type="ECO:0000313" key="4">
    <source>
        <dbReference type="Proteomes" id="UP000281708"/>
    </source>
</evidence>
<name>A0A3L8P5P1_9ACTN</name>
<sequence length="288" mass="29748">MKVFVTGASGWIGSAAVAELVAAGHDVVGLARSDASAEHVAELGAEVLRGSIDQPDGLRETAAGVDAVVHLAYHHDFSQMAEAAELDRGVIAAVGEALPEGGTLLIASGTLGLATGRPGTEEDRPEPSGHPRLANADLALSLADRGLHPVVARFAPTVHGAGDHGFTARLVEIARESGVSAYVGDGANRWPAVHRLDAGELVRRAVEDPTMPIVHAIAEEGVAARDIATAIGEGLGLPVEPRPAEHFGWLGAFFAADIPASSDLTRERLGWEPSRAGLIADLEAGSYF</sequence>
<dbReference type="InterPro" id="IPR001509">
    <property type="entry name" value="Epimerase_deHydtase"/>
</dbReference>
<feature type="compositionally biased region" description="Basic and acidic residues" evidence="1">
    <location>
        <begin position="119"/>
        <end position="129"/>
    </location>
</feature>
<dbReference type="InterPro" id="IPR036291">
    <property type="entry name" value="NAD(P)-bd_dom_sf"/>
</dbReference>